<proteinExistence type="predicted"/>
<accession>A0A3B1DB89</accession>
<sequence length="164" mass="18278">MKIQTAIVETGRRKYLTFRLGGEEYGLEILKVREIIGVMKITSVPQTPKYLRGVINLRGKVVPVIYLRRQFGMEEIESTEKTCIIVIDRGNGGLCGLYVDAVSEVLDINYKEIEPTPDFGARIKTDFISGMAKVGDRVKTLLNISAVLSGLDISKAREGVKEQE</sequence>
<dbReference type="SUPFAM" id="SSF50341">
    <property type="entry name" value="CheW-like"/>
    <property type="match status" value="1"/>
</dbReference>
<dbReference type="GO" id="GO:0006935">
    <property type="term" value="P:chemotaxis"/>
    <property type="evidence" value="ECO:0007669"/>
    <property type="project" value="InterPro"/>
</dbReference>
<dbReference type="AlphaFoldDB" id="A0A3B1DB89"/>
<evidence type="ECO:0000313" key="2">
    <source>
        <dbReference type="EMBL" id="VAX25927.1"/>
    </source>
</evidence>
<dbReference type="InterPro" id="IPR036061">
    <property type="entry name" value="CheW-like_dom_sf"/>
</dbReference>
<dbReference type="EMBL" id="UOGE01000112">
    <property type="protein sequence ID" value="VAX25927.1"/>
    <property type="molecule type" value="Genomic_DNA"/>
</dbReference>
<dbReference type="PROSITE" id="PS50851">
    <property type="entry name" value="CHEW"/>
    <property type="match status" value="1"/>
</dbReference>
<dbReference type="PANTHER" id="PTHR22617:SF41">
    <property type="entry name" value="CHEMOTAXIS SIGNAL TRANSDUCTION SYSTEM ADAPTOR PROTEIN CHEW"/>
    <property type="match status" value="1"/>
</dbReference>
<dbReference type="GO" id="GO:0007165">
    <property type="term" value="P:signal transduction"/>
    <property type="evidence" value="ECO:0007669"/>
    <property type="project" value="InterPro"/>
</dbReference>
<name>A0A3B1DB89_9ZZZZ</name>
<dbReference type="InterPro" id="IPR039315">
    <property type="entry name" value="CheW"/>
</dbReference>
<protein>
    <submittedName>
        <fullName evidence="2">Positive regulator of CheA protein activity (CheW)</fullName>
    </submittedName>
</protein>
<feature type="domain" description="CheW-like" evidence="1">
    <location>
        <begin position="12"/>
        <end position="153"/>
    </location>
</feature>
<organism evidence="2">
    <name type="scientific">hydrothermal vent metagenome</name>
    <dbReference type="NCBI Taxonomy" id="652676"/>
    <lineage>
        <taxon>unclassified sequences</taxon>
        <taxon>metagenomes</taxon>
        <taxon>ecological metagenomes</taxon>
    </lineage>
</organism>
<dbReference type="SMART" id="SM00260">
    <property type="entry name" value="CheW"/>
    <property type="match status" value="1"/>
</dbReference>
<evidence type="ECO:0000259" key="1">
    <source>
        <dbReference type="PROSITE" id="PS50851"/>
    </source>
</evidence>
<dbReference type="Pfam" id="PF01584">
    <property type="entry name" value="CheW"/>
    <property type="match status" value="1"/>
</dbReference>
<dbReference type="Gene3D" id="2.30.30.40">
    <property type="entry name" value="SH3 Domains"/>
    <property type="match status" value="1"/>
</dbReference>
<dbReference type="PANTHER" id="PTHR22617">
    <property type="entry name" value="CHEMOTAXIS SENSOR HISTIDINE KINASE-RELATED"/>
    <property type="match status" value="1"/>
</dbReference>
<dbReference type="GO" id="GO:0005829">
    <property type="term" value="C:cytosol"/>
    <property type="evidence" value="ECO:0007669"/>
    <property type="project" value="TreeGrafter"/>
</dbReference>
<dbReference type="InterPro" id="IPR002545">
    <property type="entry name" value="CheW-lke_dom"/>
</dbReference>
<reference evidence="2" key="1">
    <citation type="submission" date="2018-06" db="EMBL/GenBank/DDBJ databases">
        <authorList>
            <person name="Zhirakovskaya E."/>
        </authorList>
    </citation>
    <scope>NUCLEOTIDE SEQUENCE</scope>
</reference>
<dbReference type="Gene3D" id="2.40.50.180">
    <property type="entry name" value="CheA-289, Domain 4"/>
    <property type="match status" value="1"/>
</dbReference>
<gene>
    <name evidence="2" type="ORF">MNBD_NITROSPINAE02-443</name>
</gene>